<keyword evidence="6" id="KW-0695">RNA-directed DNA polymerase</keyword>
<dbReference type="InterPro" id="IPR043128">
    <property type="entry name" value="Rev_trsase/Diguanyl_cyclase"/>
</dbReference>
<name>A0A7K7LM35_9AVES</name>
<dbReference type="SUPFAM" id="SSF56672">
    <property type="entry name" value="DNA/RNA polymerases"/>
    <property type="match status" value="1"/>
</dbReference>
<protein>
    <submittedName>
        <fullName evidence="8">PO113 protein</fullName>
    </submittedName>
</protein>
<evidence type="ECO:0000259" key="7">
    <source>
        <dbReference type="Pfam" id="PF06817"/>
    </source>
</evidence>
<accession>A0A7K7LM35</accession>
<dbReference type="PANTHER" id="PTHR41694:SF3">
    <property type="entry name" value="RNA-DIRECTED DNA POLYMERASE-RELATED"/>
    <property type="match status" value="1"/>
</dbReference>
<keyword evidence="9" id="KW-1185">Reference proteome</keyword>
<dbReference type="InterPro" id="IPR010661">
    <property type="entry name" value="RVT_thumb"/>
</dbReference>
<evidence type="ECO:0000313" key="9">
    <source>
        <dbReference type="Proteomes" id="UP000525565"/>
    </source>
</evidence>
<keyword evidence="1" id="KW-0808">Transferase</keyword>
<evidence type="ECO:0000256" key="4">
    <source>
        <dbReference type="ARBA" id="ARBA00022759"/>
    </source>
</evidence>
<dbReference type="InterPro" id="IPR043502">
    <property type="entry name" value="DNA/RNA_pol_sf"/>
</dbReference>
<dbReference type="PANTHER" id="PTHR41694">
    <property type="entry name" value="ENDOGENOUS RETROVIRUS GROUP K MEMBER POL PROTEIN"/>
    <property type="match status" value="1"/>
</dbReference>
<evidence type="ECO:0000256" key="3">
    <source>
        <dbReference type="ARBA" id="ARBA00022722"/>
    </source>
</evidence>
<gene>
    <name evidence="8" type="primary">Hervk_2</name>
    <name evidence="8" type="ORF">ASASCU_R15932</name>
</gene>
<dbReference type="Proteomes" id="UP000525565">
    <property type="component" value="Unassembled WGS sequence"/>
</dbReference>
<reference evidence="8 9" key="1">
    <citation type="submission" date="2019-09" db="EMBL/GenBank/DDBJ databases">
        <title>Bird 10,000 Genomes (B10K) Project - Family phase.</title>
        <authorList>
            <person name="Zhang G."/>
        </authorList>
    </citation>
    <scope>NUCLEOTIDE SEQUENCE [LARGE SCALE GENOMIC DNA]</scope>
    <source>
        <strain evidence="8">OUT-0051</strain>
        <tissue evidence="8">Kidney</tissue>
    </source>
</reference>
<dbReference type="GO" id="GO:0004519">
    <property type="term" value="F:endonuclease activity"/>
    <property type="evidence" value="ECO:0007669"/>
    <property type="project" value="UniProtKB-KW"/>
</dbReference>
<feature type="domain" description="Reverse transcriptase thumb" evidence="7">
    <location>
        <begin position="16"/>
        <end position="49"/>
    </location>
</feature>
<evidence type="ECO:0000256" key="5">
    <source>
        <dbReference type="ARBA" id="ARBA00022801"/>
    </source>
</evidence>
<evidence type="ECO:0000256" key="2">
    <source>
        <dbReference type="ARBA" id="ARBA00022695"/>
    </source>
</evidence>
<dbReference type="EMBL" id="VZSO01009118">
    <property type="protein sequence ID" value="NWZ32031.1"/>
    <property type="molecule type" value="Genomic_DNA"/>
</dbReference>
<evidence type="ECO:0000313" key="8">
    <source>
        <dbReference type="EMBL" id="NWZ32031.1"/>
    </source>
</evidence>
<dbReference type="GO" id="GO:0035613">
    <property type="term" value="F:RNA stem-loop binding"/>
    <property type="evidence" value="ECO:0007669"/>
    <property type="project" value="TreeGrafter"/>
</dbReference>
<dbReference type="AlphaFoldDB" id="A0A7K7LM35"/>
<dbReference type="GO" id="GO:0016787">
    <property type="term" value="F:hydrolase activity"/>
    <property type="evidence" value="ECO:0007669"/>
    <property type="project" value="UniProtKB-KW"/>
</dbReference>
<organism evidence="8 9">
    <name type="scientific">Asarcornis scutulata</name>
    <dbReference type="NCBI Taxonomy" id="75869"/>
    <lineage>
        <taxon>Eukaryota</taxon>
        <taxon>Metazoa</taxon>
        <taxon>Chordata</taxon>
        <taxon>Craniata</taxon>
        <taxon>Vertebrata</taxon>
        <taxon>Euteleostomi</taxon>
        <taxon>Archelosauria</taxon>
        <taxon>Archosauria</taxon>
        <taxon>Dinosauria</taxon>
        <taxon>Saurischia</taxon>
        <taxon>Theropoda</taxon>
        <taxon>Coelurosauria</taxon>
        <taxon>Aves</taxon>
        <taxon>Neognathae</taxon>
        <taxon>Galloanserae</taxon>
        <taxon>Anseriformes</taxon>
        <taxon>Anatidae</taxon>
        <taxon>Anatinae</taxon>
        <taxon>Asarcornis</taxon>
    </lineage>
</organism>
<evidence type="ECO:0000256" key="6">
    <source>
        <dbReference type="ARBA" id="ARBA00022918"/>
    </source>
</evidence>
<keyword evidence="2" id="KW-0548">Nucleotidyltransferase</keyword>
<dbReference type="GO" id="GO:0003964">
    <property type="term" value="F:RNA-directed DNA polymerase activity"/>
    <property type="evidence" value="ECO:0007669"/>
    <property type="project" value="UniProtKB-KW"/>
</dbReference>
<keyword evidence="4" id="KW-0255">Endonuclease</keyword>
<proteinExistence type="predicted"/>
<comment type="caution">
    <text evidence="8">The sequence shown here is derived from an EMBL/GenBank/DDBJ whole genome shotgun (WGS) entry which is preliminary data.</text>
</comment>
<keyword evidence="3" id="KW-0540">Nuclease</keyword>
<feature type="non-terminal residue" evidence="8">
    <location>
        <position position="1"/>
    </location>
</feature>
<sequence>SWKYLGWKILQQTIQPQAITITQEVKTLNDLQKLIGNINWIRNYCGINNQVLSLV</sequence>
<keyword evidence="5" id="KW-0378">Hydrolase</keyword>
<evidence type="ECO:0000256" key="1">
    <source>
        <dbReference type="ARBA" id="ARBA00022679"/>
    </source>
</evidence>
<dbReference type="Gene3D" id="3.30.70.270">
    <property type="match status" value="1"/>
</dbReference>
<dbReference type="Pfam" id="PF06817">
    <property type="entry name" value="RVT_thumb"/>
    <property type="match status" value="1"/>
</dbReference>
<feature type="non-terminal residue" evidence="8">
    <location>
        <position position="55"/>
    </location>
</feature>